<evidence type="ECO:0000256" key="5">
    <source>
        <dbReference type="ARBA" id="ARBA00047718"/>
    </source>
</evidence>
<protein>
    <recommendedName>
        <fullName evidence="2">cytokinin riboside 5'-monophosphate phosphoribohydrolase</fullName>
        <ecNumber evidence="2">3.2.2.n1</ecNumber>
    </recommendedName>
</protein>
<dbReference type="PANTHER" id="PTHR31223">
    <property type="entry name" value="LOG FAMILY PROTEIN YJL055W"/>
    <property type="match status" value="1"/>
</dbReference>
<sequence>MASPSTKRFSNIYVFGGTNYRKYREFVEAATHLAAADIIGKKNGEELVVSGMPERLTAMLHHGDEFIALPGGFRTLEEIFTIASLAQLHIHEKPIGLLNVNKFYDGFLSFLDHAQKNYYIPPSIQKIFISVSSPHELIDQLQAFNYESDPSTSKIDWSIDKKNKKCRIDLNLNL</sequence>
<dbReference type="SUPFAM" id="SSF102405">
    <property type="entry name" value="MCP/YpsA-like"/>
    <property type="match status" value="1"/>
</dbReference>
<keyword evidence="3" id="KW-0203">Cytokinin biosynthesis</keyword>
<evidence type="ECO:0000256" key="6">
    <source>
        <dbReference type="ARBA" id="ARBA00049153"/>
    </source>
</evidence>
<comment type="catalytic activity">
    <reaction evidence="6">
        <text>9-ribosyl-trans-zeatin 5'-phosphate + H2O = trans-zeatin + D-ribose 5-phosphate</text>
        <dbReference type="Rhea" id="RHEA:48564"/>
        <dbReference type="ChEBI" id="CHEBI:15377"/>
        <dbReference type="ChEBI" id="CHEBI:16522"/>
        <dbReference type="ChEBI" id="CHEBI:78346"/>
        <dbReference type="ChEBI" id="CHEBI:87947"/>
        <dbReference type="EC" id="3.2.2.n1"/>
    </reaction>
</comment>
<dbReference type="GO" id="GO:0005829">
    <property type="term" value="C:cytosol"/>
    <property type="evidence" value="ECO:0007669"/>
    <property type="project" value="TreeGrafter"/>
</dbReference>
<dbReference type="PANTHER" id="PTHR31223:SF70">
    <property type="entry name" value="LOG FAMILY PROTEIN YJL055W"/>
    <property type="match status" value="1"/>
</dbReference>
<dbReference type="Proteomes" id="UP001280121">
    <property type="component" value="Unassembled WGS sequence"/>
</dbReference>
<organism evidence="7 8">
    <name type="scientific">Dipteronia dyeriana</name>
    <dbReference type="NCBI Taxonomy" id="168575"/>
    <lineage>
        <taxon>Eukaryota</taxon>
        <taxon>Viridiplantae</taxon>
        <taxon>Streptophyta</taxon>
        <taxon>Embryophyta</taxon>
        <taxon>Tracheophyta</taxon>
        <taxon>Spermatophyta</taxon>
        <taxon>Magnoliopsida</taxon>
        <taxon>eudicotyledons</taxon>
        <taxon>Gunneridae</taxon>
        <taxon>Pentapetalae</taxon>
        <taxon>rosids</taxon>
        <taxon>malvids</taxon>
        <taxon>Sapindales</taxon>
        <taxon>Sapindaceae</taxon>
        <taxon>Hippocastanoideae</taxon>
        <taxon>Acereae</taxon>
        <taxon>Dipteronia</taxon>
    </lineage>
</organism>
<accession>A0AAD9XAT2</accession>
<dbReference type="GO" id="GO:0016799">
    <property type="term" value="F:hydrolase activity, hydrolyzing N-glycosyl compounds"/>
    <property type="evidence" value="ECO:0007669"/>
    <property type="project" value="TreeGrafter"/>
</dbReference>
<evidence type="ECO:0000313" key="7">
    <source>
        <dbReference type="EMBL" id="KAK2655882.1"/>
    </source>
</evidence>
<evidence type="ECO:0000256" key="1">
    <source>
        <dbReference type="ARBA" id="ARBA00006763"/>
    </source>
</evidence>
<proteinExistence type="inferred from homology"/>
<reference evidence="7" key="1">
    <citation type="journal article" date="2023" name="Plant J.">
        <title>Genome sequences and population genomics provide insights into the demographic history, inbreeding, and mutation load of two 'living fossil' tree species of Dipteronia.</title>
        <authorList>
            <person name="Feng Y."/>
            <person name="Comes H.P."/>
            <person name="Chen J."/>
            <person name="Zhu S."/>
            <person name="Lu R."/>
            <person name="Zhang X."/>
            <person name="Li P."/>
            <person name="Qiu J."/>
            <person name="Olsen K.M."/>
            <person name="Qiu Y."/>
        </authorList>
    </citation>
    <scope>NUCLEOTIDE SEQUENCE</scope>
    <source>
        <strain evidence="7">KIB01</strain>
    </source>
</reference>
<dbReference type="InterPro" id="IPR031100">
    <property type="entry name" value="LOG_fam"/>
</dbReference>
<gene>
    <name evidence="7" type="ORF">Ddye_008934</name>
</gene>
<evidence type="ECO:0000256" key="3">
    <source>
        <dbReference type="ARBA" id="ARBA00022712"/>
    </source>
</evidence>
<comment type="function">
    <text evidence="4">Cytokinin-activating enzyme working in the direct activation pathway. Phosphoribohydrolase that converts inactive cytokinin nucleotides to the biologically active free-base forms.</text>
</comment>
<dbReference type="Gene3D" id="3.40.50.450">
    <property type="match status" value="1"/>
</dbReference>
<keyword evidence="8" id="KW-1185">Reference proteome</keyword>
<evidence type="ECO:0000256" key="4">
    <source>
        <dbReference type="ARBA" id="ARBA00024884"/>
    </source>
</evidence>
<evidence type="ECO:0000256" key="2">
    <source>
        <dbReference type="ARBA" id="ARBA00012205"/>
    </source>
</evidence>
<dbReference type="EC" id="3.2.2.n1" evidence="2"/>
<comment type="caution">
    <text evidence="7">The sequence shown here is derived from an EMBL/GenBank/DDBJ whole genome shotgun (WGS) entry which is preliminary data.</text>
</comment>
<evidence type="ECO:0000313" key="8">
    <source>
        <dbReference type="Proteomes" id="UP001280121"/>
    </source>
</evidence>
<dbReference type="AlphaFoldDB" id="A0AAD9XAT2"/>
<name>A0AAD9XAT2_9ROSI</name>
<comment type="catalytic activity">
    <reaction evidence="5">
        <text>N(6)-(dimethylallyl)adenosine 5'-phosphate + H2O = N(6)-dimethylallyladenine + D-ribose 5-phosphate</text>
        <dbReference type="Rhea" id="RHEA:48560"/>
        <dbReference type="ChEBI" id="CHEBI:15377"/>
        <dbReference type="ChEBI" id="CHEBI:17660"/>
        <dbReference type="ChEBI" id="CHEBI:57526"/>
        <dbReference type="ChEBI" id="CHEBI:78346"/>
        <dbReference type="EC" id="3.2.2.n1"/>
    </reaction>
</comment>
<comment type="similarity">
    <text evidence="1">Belongs to the LOG family.</text>
</comment>
<dbReference type="EMBL" id="JANJYI010000003">
    <property type="protein sequence ID" value="KAK2655882.1"/>
    <property type="molecule type" value="Genomic_DNA"/>
</dbReference>
<dbReference type="Pfam" id="PF03641">
    <property type="entry name" value="Lysine_decarbox"/>
    <property type="match status" value="1"/>
</dbReference>
<dbReference type="GO" id="GO:0009691">
    <property type="term" value="P:cytokinin biosynthetic process"/>
    <property type="evidence" value="ECO:0007669"/>
    <property type="project" value="UniProtKB-KW"/>
</dbReference>